<evidence type="ECO:0000313" key="2">
    <source>
        <dbReference type="Proteomes" id="UP000182624"/>
    </source>
</evidence>
<dbReference type="EMBL" id="FOXO01000019">
    <property type="protein sequence ID" value="SFQ11603.1"/>
    <property type="molecule type" value="Genomic_DNA"/>
</dbReference>
<dbReference type="Gene3D" id="3.40.50.720">
    <property type="entry name" value="NAD(P)-binding Rossmann-like Domain"/>
    <property type="match status" value="1"/>
</dbReference>
<sequence>MKYNKTPVVIFCYSREDKLRRLIESLKECNHSTYYDVFFFCDAPSYKRPDDQKKVYAVQEYIKIVEREKFFHSVTHFFSEEHLGCRKSVINGVSKIIGQYGKVIDLEDDLIVSKDFLDYMEEGLRVFENNKEVWSISGLTFPLKSLGLLKTDFYLHGRGNSCGFATWKDRWELVDWDLKDYDSFKGDYSLQDRFSERGYDMPYLLKQQKEGFLDSWAIEWDYCQFKHEMKTVYPVKSRVYHCGEDGTHVSEDIPQQAIDLSEAVYSFESITENKEIDEEYRELFWKLKDYENFKNLSPENSKWHEYYKILNNWMILKEKEISICQYFKANRMKRIAIYGAGDLAKHLIHEIRKEGLDVVCLIDKNKKNPIDGVYIIAPSDIIPECDVIVITPVMDFYDISRSIAKQATVPVISIAELV</sequence>
<protein>
    <submittedName>
        <fullName evidence="1">Uncharacterized protein</fullName>
    </submittedName>
</protein>
<organism evidence="1 2">
    <name type="scientific">Butyrivibrio proteoclasticus</name>
    <dbReference type="NCBI Taxonomy" id="43305"/>
    <lineage>
        <taxon>Bacteria</taxon>
        <taxon>Bacillati</taxon>
        <taxon>Bacillota</taxon>
        <taxon>Clostridia</taxon>
        <taxon>Lachnospirales</taxon>
        <taxon>Lachnospiraceae</taxon>
        <taxon>Butyrivibrio</taxon>
    </lineage>
</organism>
<evidence type="ECO:0000313" key="1">
    <source>
        <dbReference type="EMBL" id="SFQ11603.1"/>
    </source>
</evidence>
<dbReference type="Gene3D" id="3.90.550.10">
    <property type="entry name" value="Spore Coat Polysaccharide Biosynthesis Protein SpsA, Chain A"/>
    <property type="match status" value="1"/>
</dbReference>
<dbReference type="InterPro" id="IPR029063">
    <property type="entry name" value="SAM-dependent_MTases_sf"/>
</dbReference>
<name>A0A1I5VW21_9FIRM</name>
<dbReference type="SUPFAM" id="SSF53448">
    <property type="entry name" value="Nucleotide-diphospho-sugar transferases"/>
    <property type="match status" value="1"/>
</dbReference>
<dbReference type="SUPFAM" id="SSF53335">
    <property type="entry name" value="S-adenosyl-L-methionine-dependent methyltransferases"/>
    <property type="match status" value="1"/>
</dbReference>
<dbReference type="InterPro" id="IPR029044">
    <property type="entry name" value="Nucleotide-diphossugar_trans"/>
</dbReference>
<proteinExistence type="predicted"/>
<dbReference type="RefSeq" id="WP_074889303.1">
    <property type="nucleotide sequence ID" value="NZ_FOXO01000019.1"/>
</dbReference>
<dbReference type="AlphaFoldDB" id="A0A1I5VW21"/>
<keyword evidence="2" id="KW-1185">Reference proteome</keyword>
<reference evidence="2" key="1">
    <citation type="submission" date="2016-10" db="EMBL/GenBank/DDBJ databases">
        <authorList>
            <person name="Varghese N."/>
            <person name="Submissions S."/>
        </authorList>
    </citation>
    <scope>NUCLEOTIDE SEQUENCE [LARGE SCALE GENOMIC DNA]</scope>
    <source>
        <strain evidence="2">P18</strain>
    </source>
</reference>
<gene>
    <name evidence="1" type="ORF">SAMN04487928_11946</name>
</gene>
<dbReference type="OrthoDB" id="5180856at2"/>
<dbReference type="Proteomes" id="UP000182624">
    <property type="component" value="Unassembled WGS sequence"/>
</dbReference>
<accession>A0A1I5VW21</accession>